<keyword evidence="3" id="KW-1185">Reference proteome</keyword>
<organism evidence="2 3">
    <name type="scientific">Aspergillus sclerotiicarbonarius (strain CBS 121057 / IBT 28362)</name>
    <dbReference type="NCBI Taxonomy" id="1448318"/>
    <lineage>
        <taxon>Eukaryota</taxon>
        <taxon>Fungi</taxon>
        <taxon>Dikarya</taxon>
        <taxon>Ascomycota</taxon>
        <taxon>Pezizomycotina</taxon>
        <taxon>Eurotiomycetes</taxon>
        <taxon>Eurotiomycetidae</taxon>
        <taxon>Eurotiales</taxon>
        <taxon>Aspergillaceae</taxon>
        <taxon>Aspergillus</taxon>
        <taxon>Aspergillus subgen. Circumdati</taxon>
    </lineage>
</organism>
<proteinExistence type="predicted"/>
<evidence type="ECO:0000313" key="3">
    <source>
        <dbReference type="Proteomes" id="UP000248423"/>
    </source>
</evidence>
<accession>A0A319DYY0</accession>
<dbReference type="AlphaFoldDB" id="A0A319DYY0"/>
<dbReference type="EMBL" id="KZ826387">
    <property type="protein sequence ID" value="PYI02937.1"/>
    <property type="molecule type" value="Genomic_DNA"/>
</dbReference>
<gene>
    <name evidence="2" type="ORF">BO78DRAFT_472315</name>
</gene>
<feature type="region of interest" description="Disordered" evidence="1">
    <location>
        <begin position="1"/>
        <end position="30"/>
    </location>
</feature>
<dbReference type="OrthoDB" id="5424209at2759"/>
<reference evidence="2 3" key="1">
    <citation type="submission" date="2018-02" db="EMBL/GenBank/DDBJ databases">
        <title>The genomes of Aspergillus section Nigri reveals drivers in fungal speciation.</title>
        <authorList>
            <consortium name="DOE Joint Genome Institute"/>
            <person name="Vesth T.C."/>
            <person name="Nybo J."/>
            <person name="Theobald S."/>
            <person name="Brandl J."/>
            <person name="Frisvad J.C."/>
            <person name="Nielsen K.F."/>
            <person name="Lyhne E.K."/>
            <person name="Kogle M.E."/>
            <person name="Kuo A."/>
            <person name="Riley R."/>
            <person name="Clum A."/>
            <person name="Nolan M."/>
            <person name="Lipzen A."/>
            <person name="Salamov A."/>
            <person name="Henrissat B."/>
            <person name="Wiebenga A."/>
            <person name="De vries R.P."/>
            <person name="Grigoriev I.V."/>
            <person name="Mortensen U.H."/>
            <person name="Andersen M.R."/>
            <person name="Baker S.E."/>
        </authorList>
    </citation>
    <scope>NUCLEOTIDE SEQUENCE [LARGE SCALE GENOMIC DNA]</scope>
    <source>
        <strain evidence="2 3">CBS 121057</strain>
    </source>
</reference>
<evidence type="ECO:0000256" key="1">
    <source>
        <dbReference type="SAM" id="MobiDB-lite"/>
    </source>
</evidence>
<dbReference type="Proteomes" id="UP000248423">
    <property type="component" value="Unassembled WGS sequence"/>
</dbReference>
<dbReference type="STRING" id="1448318.A0A319DYY0"/>
<sequence length="279" mass="30900">MSSSTSPDFSRAGDHALIHSSPESEQPVFDTNAKTAKEGLSNSFYRADGPYLCSLPEASAVLRKYSQTTADYHALVKEIHTLQDAITKVLQKGVSVESIDPTMEVLPRCSPIQPSDSIELKWPSIRDRILEEVRTSEWTRMSLCRYGRDKDPLQNPITIIVSVCHESTRVFHADRKKIWAICADHGERNVSIRFKKEALECATASIGSLCRDCASRESRRAQRVPQSLGRTEPTVGMLMGGSERMNTFVFTEIGDLMHDIQVVTGALESGLSGLIMPGD</sequence>
<protein>
    <submittedName>
        <fullName evidence="2">Uncharacterized protein</fullName>
    </submittedName>
</protein>
<evidence type="ECO:0000313" key="2">
    <source>
        <dbReference type="EMBL" id="PYI02937.1"/>
    </source>
</evidence>
<name>A0A319DYY0_ASPSB</name>
<dbReference type="VEuPathDB" id="FungiDB:BO78DRAFT_472315"/>